<feature type="chain" id="PRO_5026181799" evidence="3">
    <location>
        <begin position="28"/>
        <end position="57"/>
    </location>
</feature>
<accession>A0A5Y3IDP0</accession>
<keyword evidence="1 3" id="KW-0732">Signal</keyword>
<dbReference type="GO" id="GO:0009289">
    <property type="term" value="C:pilus"/>
    <property type="evidence" value="ECO:0007669"/>
    <property type="project" value="InterPro"/>
</dbReference>
<evidence type="ECO:0000256" key="3">
    <source>
        <dbReference type="SAM" id="SignalP"/>
    </source>
</evidence>
<feature type="non-terminal residue" evidence="4">
    <location>
        <position position="57"/>
    </location>
</feature>
<dbReference type="EMBL" id="AAITFY010000057">
    <property type="protein sequence ID" value="ECH8334093.1"/>
    <property type="molecule type" value="Genomic_DNA"/>
</dbReference>
<proteinExistence type="inferred from homology"/>
<reference evidence="4" key="1">
    <citation type="submission" date="2018-08" db="EMBL/GenBank/DDBJ databases">
        <authorList>
            <consortium name="GenomeTrakr network: Whole genome sequencing for foodborne pathogen traceback"/>
        </authorList>
    </citation>
    <scope>NUCLEOTIDE SEQUENCE</scope>
    <source>
        <strain evidence="4">FDA00003824</strain>
    </source>
</reference>
<name>A0A5Y3IDP0_SALET</name>
<sequence length="57" mass="6385">MRIKFHYKTFFSALLSAGLLYSAVASADILDGGEIQFMGFVTDEAPKWTWQVVSPDQ</sequence>
<dbReference type="Pfam" id="PF02432">
    <property type="entry name" value="Fimbrial_K88"/>
    <property type="match status" value="1"/>
</dbReference>
<gene>
    <name evidence="4" type="ORF">RU16_24500</name>
</gene>
<dbReference type="InterPro" id="IPR003467">
    <property type="entry name" value="Fimbrial_K88_FaeH"/>
</dbReference>
<evidence type="ECO:0000256" key="1">
    <source>
        <dbReference type="ARBA" id="ARBA00022729"/>
    </source>
</evidence>
<dbReference type="GO" id="GO:0007155">
    <property type="term" value="P:cell adhesion"/>
    <property type="evidence" value="ECO:0007669"/>
    <property type="project" value="InterPro"/>
</dbReference>
<evidence type="ECO:0000256" key="2">
    <source>
        <dbReference type="ARBA" id="ARBA00049989"/>
    </source>
</evidence>
<comment type="caution">
    <text evidence="4">The sequence shown here is derived from an EMBL/GenBank/DDBJ whole genome shotgun (WGS) entry which is preliminary data.</text>
</comment>
<protein>
    <submittedName>
        <fullName evidence="4">Fimbrial protein</fullName>
    </submittedName>
</protein>
<evidence type="ECO:0000313" key="4">
    <source>
        <dbReference type="EMBL" id="ECH8334093.1"/>
    </source>
</evidence>
<organism evidence="4">
    <name type="scientific">Salmonella enterica I</name>
    <dbReference type="NCBI Taxonomy" id="59201"/>
    <lineage>
        <taxon>Bacteria</taxon>
        <taxon>Pseudomonadati</taxon>
        <taxon>Pseudomonadota</taxon>
        <taxon>Gammaproteobacteria</taxon>
        <taxon>Enterobacterales</taxon>
        <taxon>Enterobacteriaceae</taxon>
        <taxon>Salmonella</taxon>
    </lineage>
</organism>
<comment type="similarity">
    <text evidence="2">Belongs to the fimbrial K88 protein family.</text>
</comment>
<feature type="signal peptide" evidence="3">
    <location>
        <begin position="1"/>
        <end position="27"/>
    </location>
</feature>
<dbReference type="AlphaFoldDB" id="A0A5Y3IDP0"/>